<dbReference type="SMART" id="SM00220">
    <property type="entry name" value="S_TKc"/>
    <property type="match status" value="1"/>
</dbReference>
<evidence type="ECO:0000313" key="2">
    <source>
        <dbReference type="EMBL" id="KAF2227448.1"/>
    </source>
</evidence>
<dbReference type="InterPro" id="IPR011009">
    <property type="entry name" value="Kinase-like_dom_sf"/>
</dbReference>
<dbReference type="SUPFAM" id="SSF56112">
    <property type="entry name" value="Protein kinase-like (PK-like)"/>
    <property type="match status" value="1"/>
</dbReference>
<name>A0A6A6GP95_9PEZI</name>
<dbReference type="Proteomes" id="UP000799538">
    <property type="component" value="Unassembled WGS sequence"/>
</dbReference>
<dbReference type="Gene3D" id="1.10.510.10">
    <property type="entry name" value="Transferase(Phosphotransferase) domain 1"/>
    <property type="match status" value="1"/>
</dbReference>
<evidence type="ECO:0000259" key="1">
    <source>
        <dbReference type="PROSITE" id="PS50011"/>
    </source>
</evidence>
<dbReference type="AlphaFoldDB" id="A0A6A6GP95"/>
<dbReference type="PROSITE" id="PS50011">
    <property type="entry name" value="PROTEIN_KINASE_DOM"/>
    <property type="match status" value="1"/>
</dbReference>
<keyword evidence="3" id="KW-1185">Reference proteome</keyword>
<organism evidence="2 3">
    <name type="scientific">Elsinoe ampelina</name>
    <dbReference type="NCBI Taxonomy" id="302913"/>
    <lineage>
        <taxon>Eukaryota</taxon>
        <taxon>Fungi</taxon>
        <taxon>Dikarya</taxon>
        <taxon>Ascomycota</taxon>
        <taxon>Pezizomycotina</taxon>
        <taxon>Dothideomycetes</taxon>
        <taxon>Dothideomycetidae</taxon>
        <taxon>Myriangiales</taxon>
        <taxon>Elsinoaceae</taxon>
        <taxon>Elsinoe</taxon>
    </lineage>
</organism>
<evidence type="ECO:0000313" key="3">
    <source>
        <dbReference type="Proteomes" id="UP000799538"/>
    </source>
</evidence>
<dbReference type="OrthoDB" id="4062651at2759"/>
<gene>
    <name evidence="2" type="ORF">BDZ85DRAFT_3544</name>
</gene>
<proteinExistence type="predicted"/>
<dbReference type="EMBL" id="ML992501">
    <property type="protein sequence ID" value="KAF2227448.1"/>
    <property type="molecule type" value="Genomic_DNA"/>
</dbReference>
<sequence length="420" mass="47989">MRIVETMSTTKTPTDRFSYVGGLFSETATRDYFEAQYVDWDQRKVYVVFGAQPAGTIRNDHDGAFDWNLAIIEELFATVESIPSQAWSLELGEGFRLVSTDRLPPSGDFRCAPYHPHLSDSRMLSNARTVTRAHLVEDERLGWRVDKCHYITESMIRKDVIFKYDFIPTSLPNSWDEIHTHYQLSGHPLIVSFDRVVVDEVEGRIVGFTTEFIPGGALDSMVSPQFTLRHFQQLTDVIDDLNIGYRVQHCDVHPRNILLDLASDSIRLLDFNYAERIDVNPRSDRNDEAGVAFTLYELATHDYELRGRHAQYPSVQAILNKTDWPLHSESCIRGDIAGFRRHLDHWLRLRTEPEPQITTSYTKIQDLPPLPLAPRIPSYDETGSPTEPLHGWGIMEQLKDSAYLSNGDPLHGTLPCVQDS</sequence>
<reference evidence="3" key="1">
    <citation type="journal article" date="2020" name="Stud. Mycol.">
        <title>101 Dothideomycetes genomes: A test case for predicting lifestyles and emergence of pathogens.</title>
        <authorList>
            <person name="Haridas S."/>
            <person name="Albert R."/>
            <person name="Binder M."/>
            <person name="Bloem J."/>
            <person name="LaButti K."/>
            <person name="Salamov A."/>
            <person name="Andreopoulos B."/>
            <person name="Baker S."/>
            <person name="Barry K."/>
            <person name="Bills G."/>
            <person name="Bluhm B."/>
            <person name="Cannon C."/>
            <person name="Castanera R."/>
            <person name="Culley D."/>
            <person name="Daum C."/>
            <person name="Ezra D."/>
            <person name="Gonzalez J."/>
            <person name="Henrissat B."/>
            <person name="Kuo A."/>
            <person name="Liang C."/>
            <person name="Lipzen A."/>
            <person name="Lutzoni F."/>
            <person name="Magnuson J."/>
            <person name="Mondo S."/>
            <person name="Nolan M."/>
            <person name="Ohm R."/>
            <person name="Pangilinan J."/>
            <person name="Park H.-J."/>
            <person name="Ramirez L."/>
            <person name="Alfaro M."/>
            <person name="Sun H."/>
            <person name="Tritt A."/>
            <person name="Yoshinaga Y."/>
            <person name="Zwiers L.-H."/>
            <person name="Turgeon B."/>
            <person name="Goodwin S."/>
            <person name="Spatafora J."/>
            <person name="Crous P."/>
            <person name="Grigoriev I."/>
        </authorList>
    </citation>
    <scope>NUCLEOTIDE SEQUENCE [LARGE SCALE GENOMIC DNA]</scope>
    <source>
        <strain evidence="3">CECT 20119</strain>
    </source>
</reference>
<accession>A0A6A6GP95</accession>
<dbReference type="GO" id="GO:0004672">
    <property type="term" value="F:protein kinase activity"/>
    <property type="evidence" value="ECO:0007669"/>
    <property type="project" value="InterPro"/>
</dbReference>
<feature type="domain" description="Protein kinase" evidence="1">
    <location>
        <begin position="98"/>
        <end position="420"/>
    </location>
</feature>
<dbReference type="InterPro" id="IPR000719">
    <property type="entry name" value="Prot_kinase_dom"/>
</dbReference>
<protein>
    <recommendedName>
        <fullName evidence="1">Protein kinase domain-containing protein</fullName>
    </recommendedName>
</protein>
<dbReference type="GO" id="GO:0005524">
    <property type="term" value="F:ATP binding"/>
    <property type="evidence" value="ECO:0007669"/>
    <property type="project" value="InterPro"/>
</dbReference>